<dbReference type="RefSeq" id="WP_284295853.1">
    <property type="nucleotide sequence ID" value="NZ_BSSV01000001.1"/>
</dbReference>
<comment type="caution">
    <text evidence="1">The sequence shown here is derived from an EMBL/GenBank/DDBJ whole genome shotgun (WGS) entry which is preliminary data.</text>
</comment>
<dbReference type="SUPFAM" id="SSF52540">
    <property type="entry name" value="P-loop containing nucleoside triphosphate hydrolases"/>
    <property type="match status" value="1"/>
</dbReference>
<dbReference type="Pfam" id="PF05621">
    <property type="entry name" value="TniB"/>
    <property type="match status" value="1"/>
</dbReference>
<dbReference type="Proteomes" id="UP001157134">
    <property type="component" value="Unassembled WGS sequence"/>
</dbReference>
<name>A0ABQ6HA25_9GAMM</name>
<proteinExistence type="predicted"/>
<gene>
    <name evidence="1" type="ORF">tloyanaT_05560</name>
</gene>
<organism evidence="1 2">
    <name type="scientific">Thalassotalea loyana</name>
    <dbReference type="NCBI Taxonomy" id="280483"/>
    <lineage>
        <taxon>Bacteria</taxon>
        <taxon>Pseudomonadati</taxon>
        <taxon>Pseudomonadota</taxon>
        <taxon>Gammaproteobacteria</taxon>
        <taxon>Alteromonadales</taxon>
        <taxon>Colwelliaceae</taxon>
        <taxon>Thalassotalea</taxon>
    </lineage>
</organism>
<sequence length="336" mass="37737">MTSIADKIEQIENIFVETPIIKEIMADIDEVMETAKIVGYSKQPDSILITGQSGMGKTTIFDHYLSKYPRVEQDEGDIVPILASTLLDDKSPKGAPGHMLRDLGDWLEGKGGTRGELTDRFVIQCNGAKVEAIFIDEFQNAIENGTDKIIWNTSEWIKTLINLTRRPVCLFGMPYSQQVIQANPALISRFPLIHHIEEYDTETANEWLDFLKEVDKQLPFDERANLSEPDLGLRLMCAAGGNLGRLMKRIIRPAAKAAVKDGSKTVTHAHLFKAIKKRLKLADNDNPLNLDISLNDFEVVHVIAETQYHKPFSRNPNWTYKQVSSEESLGSVLSKS</sequence>
<protein>
    <submittedName>
        <fullName evidence="1">Transposase</fullName>
    </submittedName>
</protein>
<evidence type="ECO:0000313" key="1">
    <source>
        <dbReference type="EMBL" id="GLX84304.1"/>
    </source>
</evidence>
<dbReference type="InterPro" id="IPR008868">
    <property type="entry name" value="TniB"/>
</dbReference>
<keyword evidence="2" id="KW-1185">Reference proteome</keyword>
<dbReference type="Gene3D" id="3.40.50.300">
    <property type="entry name" value="P-loop containing nucleotide triphosphate hydrolases"/>
    <property type="match status" value="1"/>
</dbReference>
<dbReference type="EMBL" id="BSSV01000001">
    <property type="protein sequence ID" value="GLX84304.1"/>
    <property type="molecule type" value="Genomic_DNA"/>
</dbReference>
<evidence type="ECO:0000313" key="2">
    <source>
        <dbReference type="Proteomes" id="UP001157134"/>
    </source>
</evidence>
<dbReference type="InterPro" id="IPR027417">
    <property type="entry name" value="P-loop_NTPase"/>
</dbReference>
<reference evidence="1 2" key="1">
    <citation type="submission" date="2023-03" db="EMBL/GenBank/DDBJ databases">
        <title>Thalassotalea loyana LMG 22536T draft genome sequence.</title>
        <authorList>
            <person name="Sawabe T."/>
        </authorList>
    </citation>
    <scope>NUCLEOTIDE SEQUENCE [LARGE SCALE GENOMIC DNA]</scope>
    <source>
        <strain evidence="1 2">LMG 22536</strain>
    </source>
</reference>
<accession>A0ABQ6HA25</accession>